<dbReference type="InterPro" id="IPR014436">
    <property type="entry name" value="Extradiol_dOase_DODA"/>
</dbReference>
<accession>A0A972GQ01</accession>
<keyword evidence="7" id="KW-0223">Dioxygenase</keyword>
<dbReference type="Pfam" id="PF02900">
    <property type="entry name" value="LigB"/>
    <property type="match status" value="1"/>
</dbReference>
<evidence type="ECO:0000256" key="3">
    <source>
        <dbReference type="ARBA" id="ARBA00022723"/>
    </source>
</evidence>
<feature type="domain" description="Extradiol ring-cleavage dioxygenase class III enzyme subunit B" evidence="6">
    <location>
        <begin position="7"/>
        <end position="255"/>
    </location>
</feature>
<dbReference type="InterPro" id="IPR004183">
    <property type="entry name" value="Xdiol_dOase_suB"/>
</dbReference>
<proteinExistence type="inferred from homology"/>
<keyword evidence="4" id="KW-0862">Zinc</keyword>
<dbReference type="CDD" id="cd07363">
    <property type="entry name" value="45_DOPA_Dioxygenase"/>
    <property type="match status" value="1"/>
</dbReference>
<evidence type="ECO:0000259" key="6">
    <source>
        <dbReference type="Pfam" id="PF02900"/>
    </source>
</evidence>
<comment type="similarity">
    <text evidence="2">Belongs to the DODA-type extradiol aromatic ring-opening dioxygenase family.</text>
</comment>
<reference evidence="7" key="1">
    <citation type="submission" date="2019-10" db="EMBL/GenBank/DDBJ databases">
        <title>Description of Paenibacillus glebae sp. nov.</title>
        <authorList>
            <person name="Carlier A."/>
            <person name="Qi S."/>
        </authorList>
    </citation>
    <scope>NUCLEOTIDE SEQUENCE</scope>
    <source>
        <strain evidence="7">LMG 31456</strain>
    </source>
</reference>
<evidence type="ECO:0000313" key="7">
    <source>
        <dbReference type="EMBL" id="NOU92088.1"/>
    </source>
</evidence>
<dbReference type="GO" id="GO:0016702">
    <property type="term" value="F:oxidoreductase activity, acting on single donors with incorporation of molecular oxygen, incorporation of two atoms of oxygen"/>
    <property type="evidence" value="ECO:0007669"/>
    <property type="project" value="UniProtKB-ARBA"/>
</dbReference>
<dbReference type="AlphaFoldDB" id="A0A972GQ01"/>
<name>A0A972GQ01_9BACL</name>
<evidence type="ECO:0000256" key="1">
    <source>
        <dbReference type="ARBA" id="ARBA00001947"/>
    </source>
</evidence>
<evidence type="ECO:0000313" key="8">
    <source>
        <dbReference type="Proteomes" id="UP000641588"/>
    </source>
</evidence>
<dbReference type="EMBL" id="WHOD01000009">
    <property type="protein sequence ID" value="NOU92088.1"/>
    <property type="molecule type" value="Genomic_DNA"/>
</dbReference>
<keyword evidence="3" id="KW-0479">Metal-binding</keyword>
<dbReference type="Proteomes" id="UP000641588">
    <property type="component" value="Unassembled WGS sequence"/>
</dbReference>
<evidence type="ECO:0000256" key="4">
    <source>
        <dbReference type="ARBA" id="ARBA00022833"/>
    </source>
</evidence>
<organism evidence="7 8">
    <name type="scientific">Paenibacillus foliorum</name>
    <dbReference type="NCBI Taxonomy" id="2654974"/>
    <lineage>
        <taxon>Bacteria</taxon>
        <taxon>Bacillati</taxon>
        <taxon>Bacillota</taxon>
        <taxon>Bacilli</taxon>
        <taxon>Bacillales</taxon>
        <taxon>Paenibacillaceae</taxon>
        <taxon>Paenibacillus</taxon>
    </lineage>
</organism>
<dbReference type="PIRSF" id="PIRSF006157">
    <property type="entry name" value="Doxgns_DODA"/>
    <property type="match status" value="1"/>
</dbReference>
<evidence type="ECO:0000256" key="5">
    <source>
        <dbReference type="ARBA" id="ARBA00023002"/>
    </source>
</evidence>
<keyword evidence="8" id="KW-1185">Reference proteome</keyword>
<evidence type="ECO:0000256" key="2">
    <source>
        <dbReference type="ARBA" id="ARBA00007581"/>
    </source>
</evidence>
<dbReference type="GO" id="GO:0008198">
    <property type="term" value="F:ferrous iron binding"/>
    <property type="evidence" value="ECO:0007669"/>
    <property type="project" value="InterPro"/>
</dbReference>
<comment type="cofactor">
    <cofactor evidence="1">
        <name>Zn(2+)</name>
        <dbReference type="ChEBI" id="CHEBI:29105"/>
    </cofactor>
</comment>
<comment type="caution">
    <text evidence="7">The sequence shown here is derived from an EMBL/GenBank/DDBJ whole genome shotgun (WGS) entry which is preliminary data.</text>
</comment>
<protein>
    <submittedName>
        <fullName evidence="7">Dioxygenase</fullName>
    </submittedName>
</protein>
<dbReference type="GO" id="GO:0008270">
    <property type="term" value="F:zinc ion binding"/>
    <property type="evidence" value="ECO:0007669"/>
    <property type="project" value="InterPro"/>
</dbReference>
<sequence length="258" mass="29167">MGASYFIGHGSPMLALQDIPYTQDIRRLGEQLGKPEAVILFSAHWEKREQSLTYTDTTYETIYDFGGFPDALFRVKYPAVGSKAIAEEVHALLESAGISAQYDSTRGLDHGAWVILRHLFPEADIPVIALSVNPLLPPAQQYSIGQALAVLAEKRNIVIIGSGATVHNFRKLDLREPDRVDSWAKEFDDWMIQHIQSWDTTSLFDYERLAPHAKDATPDQEHFLPLFLAMGAGDKHRKPELIHQSYQYRSLSNMILKF</sequence>
<keyword evidence="5" id="KW-0560">Oxidoreductase</keyword>
<dbReference type="Gene3D" id="3.40.830.10">
    <property type="entry name" value="LigB-like"/>
    <property type="match status" value="1"/>
</dbReference>
<dbReference type="PANTHER" id="PTHR30096">
    <property type="entry name" value="4,5-DOPA DIOXYGENASE EXTRADIOL-LIKE PROTEIN"/>
    <property type="match status" value="1"/>
</dbReference>
<dbReference type="RefSeq" id="WP_171650263.1">
    <property type="nucleotide sequence ID" value="NZ_WHOD01000009.1"/>
</dbReference>
<gene>
    <name evidence="7" type="ORF">GC093_02410</name>
</gene>
<dbReference type="PANTHER" id="PTHR30096:SF0">
    <property type="entry name" value="4,5-DOPA DIOXYGENASE EXTRADIOL-LIKE PROTEIN"/>
    <property type="match status" value="1"/>
</dbReference>
<dbReference type="SUPFAM" id="SSF53213">
    <property type="entry name" value="LigB-like"/>
    <property type="match status" value="1"/>
</dbReference>